<dbReference type="EMBL" id="JAPFRF010000011">
    <property type="protein sequence ID" value="KAJ7316558.1"/>
    <property type="molecule type" value="Genomic_DNA"/>
</dbReference>
<keyword evidence="3" id="KW-1185">Reference proteome</keyword>
<evidence type="ECO:0000256" key="1">
    <source>
        <dbReference type="SAM" id="MobiDB-lite"/>
    </source>
</evidence>
<gene>
    <name evidence="2" type="ORF">JRQ81_002720</name>
</gene>
<organism evidence="2 3">
    <name type="scientific">Phrynocephalus forsythii</name>
    <dbReference type="NCBI Taxonomy" id="171643"/>
    <lineage>
        <taxon>Eukaryota</taxon>
        <taxon>Metazoa</taxon>
        <taxon>Chordata</taxon>
        <taxon>Craniata</taxon>
        <taxon>Vertebrata</taxon>
        <taxon>Euteleostomi</taxon>
        <taxon>Lepidosauria</taxon>
        <taxon>Squamata</taxon>
        <taxon>Bifurcata</taxon>
        <taxon>Unidentata</taxon>
        <taxon>Episquamata</taxon>
        <taxon>Toxicofera</taxon>
        <taxon>Iguania</taxon>
        <taxon>Acrodonta</taxon>
        <taxon>Agamidae</taxon>
        <taxon>Agaminae</taxon>
        <taxon>Phrynocephalus</taxon>
    </lineage>
</organism>
<dbReference type="AlphaFoldDB" id="A0A9Q1AWX7"/>
<sequence length="49" mass="5079">RRVRGPGLESERAAPAFPSPAGRSRAPVESAHTHTPVALDPKTSTSNTG</sequence>
<proteinExistence type="predicted"/>
<feature type="region of interest" description="Disordered" evidence="1">
    <location>
        <begin position="1"/>
        <end position="49"/>
    </location>
</feature>
<evidence type="ECO:0000313" key="2">
    <source>
        <dbReference type="EMBL" id="KAJ7316558.1"/>
    </source>
</evidence>
<reference evidence="2" key="1">
    <citation type="journal article" date="2023" name="DNA Res.">
        <title>Chromosome-level genome assembly of Phrynocephalus forsythii using third-generation DNA sequencing and Hi-C analysis.</title>
        <authorList>
            <person name="Qi Y."/>
            <person name="Zhao W."/>
            <person name="Zhao Y."/>
            <person name="Niu C."/>
            <person name="Cao S."/>
            <person name="Zhang Y."/>
        </authorList>
    </citation>
    <scope>NUCLEOTIDE SEQUENCE</scope>
    <source>
        <tissue evidence="2">Muscle</tissue>
    </source>
</reference>
<accession>A0A9Q1AWX7</accession>
<feature type="non-terminal residue" evidence="2">
    <location>
        <position position="1"/>
    </location>
</feature>
<name>A0A9Q1AWX7_9SAUR</name>
<evidence type="ECO:0000313" key="3">
    <source>
        <dbReference type="Proteomes" id="UP001142489"/>
    </source>
</evidence>
<dbReference type="Proteomes" id="UP001142489">
    <property type="component" value="Unassembled WGS sequence"/>
</dbReference>
<comment type="caution">
    <text evidence="2">The sequence shown here is derived from an EMBL/GenBank/DDBJ whole genome shotgun (WGS) entry which is preliminary data.</text>
</comment>
<protein>
    <submittedName>
        <fullName evidence="2">Uncharacterized protein</fullName>
    </submittedName>
</protein>